<feature type="domain" description="Nitrite/Sulfite reductase ferredoxin-like" evidence="8">
    <location>
        <begin position="262"/>
        <end position="312"/>
    </location>
</feature>
<dbReference type="SUPFAM" id="SSF55124">
    <property type="entry name" value="Nitrite/Sulfite reductase N-terminal domain-like"/>
    <property type="match status" value="2"/>
</dbReference>
<dbReference type="InterPro" id="IPR005117">
    <property type="entry name" value="NiRdtase/SiRdtase_haem-b_fer"/>
</dbReference>
<evidence type="ECO:0000256" key="7">
    <source>
        <dbReference type="SAM" id="MobiDB-lite"/>
    </source>
</evidence>
<dbReference type="Gene3D" id="3.90.480.10">
    <property type="entry name" value="Sulfite Reductase Hemoprotein,Domain 2"/>
    <property type="match status" value="1"/>
</dbReference>
<feature type="domain" description="Nitrite/Sulfite reductase ferredoxin-like" evidence="8">
    <location>
        <begin position="26"/>
        <end position="75"/>
    </location>
</feature>
<keyword evidence="5" id="KW-0408">Iron</keyword>
<keyword evidence="1" id="KW-0004">4Fe-4S</keyword>
<organism evidence="9 10">
    <name type="scientific">Oryzihumus leptocrescens</name>
    <dbReference type="NCBI Taxonomy" id="297536"/>
    <lineage>
        <taxon>Bacteria</taxon>
        <taxon>Bacillati</taxon>
        <taxon>Actinomycetota</taxon>
        <taxon>Actinomycetes</taxon>
        <taxon>Micrococcales</taxon>
        <taxon>Intrasporangiaceae</taxon>
        <taxon>Oryzihumus</taxon>
    </lineage>
</organism>
<accession>A0A542ZIK7</accession>
<dbReference type="AlphaFoldDB" id="A0A542ZIK7"/>
<dbReference type="EMBL" id="VFOQ01000001">
    <property type="protein sequence ID" value="TQL60177.1"/>
    <property type="molecule type" value="Genomic_DNA"/>
</dbReference>
<evidence type="ECO:0000256" key="1">
    <source>
        <dbReference type="ARBA" id="ARBA00022485"/>
    </source>
</evidence>
<keyword evidence="4" id="KW-0560">Oxidoreductase</keyword>
<sequence>MANPPTLSRGRPDRCPGAVRLHHAEDGSVARIRVPGGLLRADQIDEIVCAATELGDGSIEVTSRGNLQLRGLPPSCGGDLAARLYAVGLLPSVAHDRARNVLLSPLSGLDGRGLADLTSTVPEYDEILCGTAALALLSGRFLVAFDDGRHDVAALDADVTLVARAERVTELLLAGLPTGLTVAAGDAARCAATAAEVFLVACATAGADSWRVRDLVSSPLDLLDPVRALLADRAIPHEHSDPGLTPSASPRQGPALGVVRSQDGPAALSVAAPLGRAPAASWQALVALARTAVGDLRLTPWRGIVIPGVDAAGCTAGLASLASAGFVTNARSPRAGVTACAGRTGCAKSLADVHADAEASFGAAQKASGTTLLPLHWSGCERRCGHPTGARVEVVAQPGGHYVIERHDAADPPTTTALTAGASPQALAGAVSDARRTP</sequence>
<dbReference type="GO" id="GO:0046872">
    <property type="term" value="F:metal ion binding"/>
    <property type="evidence" value="ECO:0007669"/>
    <property type="project" value="UniProtKB-KW"/>
</dbReference>
<name>A0A542ZIK7_9MICO</name>
<feature type="region of interest" description="Disordered" evidence="7">
    <location>
        <begin position="411"/>
        <end position="438"/>
    </location>
</feature>
<evidence type="ECO:0000256" key="4">
    <source>
        <dbReference type="ARBA" id="ARBA00023002"/>
    </source>
</evidence>
<dbReference type="InterPro" id="IPR051329">
    <property type="entry name" value="NIR_SIR_4Fe-4S"/>
</dbReference>
<evidence type="ECO:0000256" key="6">
    <source>
        <dbReference type="ARBA" id="ARBA00023014"/>
    </source>
</evidence>
<evidence type="ECO:0000256" key="3">
    <source>
        <dbReference type="ARBA" id="ARBA00022723"/>
    </source>
</evidence>
<feature type="compositionally biased region" description="Low complexity" evidence="7">
    <location>
        <begin position="411"/>
        <end position="420"/>
    </location>
</feature>
<evidence type="ECO:0000256" key="2">
    <source>
        <dbReference type="ARBA" id="ARBA00022617"/>
    </source>
</evidence>
<keyword evidence="2" id="KW-0349">Heme</keyword>
<keyword evidence="6" id="KW-0411">Iron-sulfur</keyword>
<protein>
    <submittedName>
        <fullName evidence="9">Precorrin-3B synthase</fullName>
    </submittedName>
</protein>
<keyword evidence="10" id="KW-1185">Reference proteome</keyword>
<evidence type="ECO:0000256" key="5">
    <source>
        <dbReference type="ARBA" id="ARBA00023004"/>
    </source>
</evidence>
<dbReference type="InterPro" id="IPR036136">
    <property type="entry name" value="Nit/Sulf_reduc_fer-like_dom_sf"/>
</dbReference>
<dbReference type="GO" id="GO:0051539">
    <property type="term" value="F:4 iron, 4 sulfur cluster binding"/>
    <property type="evidence" value="ECO:0007669"/>
    <property type="project" value="UniProtKB-KW"/>
</dbReference>
<comment type="caution">
    <text evidence="9">The sequence shown here is derived from an EMBL/GenBank/DDBJ whole genome shotgun (WGS) entry which is preliminary data.</text>
</comment>
<gene>
    <name evidence="9" type="ORF">FB474_1560</name>
</gene>
<evidence type="ECO:0000313" key="10">
    <source>
        <dbReference type="Proteomes" id="UP000319514"/>
    </source>
</evidence>
<evidence type="ECO:0000259" key="8">
    <source>
        <dbReference type="Pfam" id="PF03460"/>
    </source>
</evidence>
<evidence type="ECO:0000313" key="9">
    <source>
        <dbReference type="EMBL" id="TQL60177.1"/>
    </source>
</evidence>
<reference evidence="9 10" key="1">
    <citation type="submission" date="2019-06" db="EMBL/GenBank/DDBJ databases">
        <title>Sequencing the genomes of 1000 actinobacteria strains.</title>
        <authorList>
            <person name="Klenk H.-P."/>
        </authorList>
    </citation>
    <scope>NUCLEOTIDE SEQUENCE [LARGE SCALE GENOMIC DNA]</scope>
    <source>
        <strain evidence="9 10">DSM 18082</strain>
    </source>
</reference>
<feature type="region of interest" description="Disordered" evidence="7">
    <location>
        <begin position="238"/>
        <end position="258"/>
    </location>
</feature>
<dbReference type="InterPro" id="IPR045854">
    <property type="entry name" value="NO2/SO3_Rdtase_4Fe4S_sf"/>
</dbReference>
<dbReference type="Gene3D" id="3.30.413.10">
    <property type="entry name" value="Sulfite Reductase Hemoprotein, domain 1"/>
    <property type="match status" value="1"/>
</dbReference>
<dbReference type="GO" id="GO:0016491">
    <property type="term" value="F:oxidoreductase activity"/>
    <property type="evidence" value="ECO:0007669"/>
    <property type="project" value="UniProtKB-KW"/>
</dbReference>
<keyword evidence="3" id="KW-0479">Metal-binding</keyword>
<dbReference type="PANTHER" id="PTHR32439">
    <property type="entry name" value="FERREDOXIN--NITRITE REDUCTASE, CHLOROPLASTIC"/>
    <property type="match status" value="1"/>
</dbReference>
<dbReference type="PANTHER" id="PTHR32439:SF9">
    <property type="entry name" value="BLR3264 PROTEIN"/>
    <property type="match status" value="1"/>
</dbReference>
<proteinExistence type="predicted"/>
<dbReference type="Pfam" id="PF03460">
    <property type="entry name" value="NIR_SIR_ferr"/>
    <property type="match status" value="2"/>
</dbReference>
<dbReference type="Proteomes" id="UP000319514">
    <property type="component" value="Unassembled WGS sequence"/>
</dbReference>